<dbReference type="Proteomes" id="UP000193719">
    <property type="component" value="Unassembled WGS sequence"/>
</dbReference>
<dbReference type="PANTHER" id="PTHR10000">
    <property type="entry name" value="PHOSPHOSERINE PHOSPHATASE"/>
    <property type="match status" value="1"/>
</dbReference>
<dbReference type="InterPro" id="IPR036412">
    <property type="entry name" value="HAD-like_sf"/>
</dbReference>
<gene>
    <name evidence="1" type="ORF">BCR36DRAFT_352261</name>
</gene>
<dbReference type="Gene3D" id="3.40.50.1000">
    <property type="entry name" value="HAD superfamily/HAD-like"/>
    <property type="match status" value="1"/>
</dbReference>
<organism evidence="1 2">
    <name type="scientific">Piromyces finnis</name>
    <dbReference type="NCBI Taxonomy" id="1754191"/>
    <lineage>
        <taxon>Eukaryota</taxon>
        <taxon>Fungi</taxon>
        <taxon>Fungi incertae sedis</taxon>
        <taxon>Chytridiomycota</taxon>
        <taxon>Chytridiomycota incertae sedis</taxon>
        <taxon>Neocallimastigomycetes</taxon>
        <taxon>Neocallimastigales</taxon>
        <taxon>Neocallimastigaceae</taxon>
        <taxon>Piromyces</taxon>
    </lineage>
</organism>
<dbReference type="InterPro" id="IPR023214">
    <property type="entry name" value="HAD_sf"/>
</dbReference>
<dbReference type="SUPFAM" id="SSF56784">
    <property type="entry name" value="HAD-like"/>
    <property type="match status" value="1"/>
</dbReference>
<dbReference type="PROSITE" id="PS01228">
    <property type="entry name" value="COF_1"/>
    <property type="match status" value="1"/>
</dbReference>
<reference evidence="1 2" key="1">
    <citation type="submission" date="2016-08" db="EMBL/GenBank/DDBJ databases">
        <title>Genomes of anaerobic fungi encode conserved fungal cellulosomes for biomass hydrolysis.</title>
        <authorList>
            <consortium name="DOE Joint Genome Institute"/>
            <person name="Haitjema C.H."/>
            <person name="Gilmore S.P."/>
            <person name="Henske J.K."/>
            <person name="Solomon K.V."/>
            <person name="De Groot R."/>
            <person name="Kuo A."/>
            <person name="Mondo S.J."/>
            <person name="Salamov A.A."/>
            <person name="Labutti K."/>
            <person name="Zhao Z."/>
            <person name="Chiniquy J."/>
            <person name="Barry K."/>
            <person name="Brewer H.M."/>
            <person name="Purvine S.O."/>
            <person name="Wright A.T."/>
            <person name="Boxma B."/>
            <person name="Van Alen T."/>
            <person name="Hackstein J.H."/>
            <person name="Baker S.E."/>
            <person name="Grigoriev I.V."/>
            <person name="O'Malley M.A."/>
        </authorList>
    </citation>
    <scope>NUCLEOTIDE SEQUENCE [LARGE SCALE GENOMIC DNA]</scope>
    <source>
        <strain evidence="2">finn</strain>
    </source>
</reference>
<accession>A0A1Y1V958</accession>
<evidence type="ECO:0000313" key="1">
    <source>
        <dbReference type="EMBL" id="ORX50271.1"/>
    </source>
</evidence>
<proteinExistence type="predicted"/>
<sequence>MINNLPKSSDVKLIVTDVDGTILNHKCQLSETTKNTVKKVLEKYPNLPLVIATGKSIQGTMMLRSDLGLDENVMTKEEYEIFTKTGKNTSNKRIPSPAICANGCVIYNGYQEIQDQIYLTTEELIKCLELIDNYFIKFGVDYEVAFYVGSYTYFNEDKYHSRRICNDFKEPIRILPRDELLNNVYNNTLKINKLCIFSTIEAITGFRSELITFTTNNKSLIYAQGDPDCIDIMPLLGNKGQGIEALKKMLNISSQNILCFGDGNNDLTMFEQSKYCIAMGNAIKALKEKAIYVTDSNANDGVALALEKIFLS</sequence>
<dbReference type="GO" id="GO:0016791">
    <property type="term" value="F:phosphatase activity"/>
    <property type="evidence" value="ECO:0007669"/>
    <property type="project" value="TreeGrafter"/>
</dbReference>
<dbReference type="InterPro" id="IPR006379">
    <property type="entry name" value="HAD-SF_hydro_IIB"/>
</dbReference>
<comment type="caution">
    <text evidence="1">The sequence shown here is derived from an EMBL/GenBank/DDBJ whole genome shotgun (WGS) entry which is preliminary data.</text>
</comment>
<keyword evidence="2" id="KW-1185">Reference proteome</keyword>
<protein>
    <recommendedName>
        <fullName evidence="3">HAD-like protein</fullName>
    </recommendedName>
</protein>
<dbReference type="Gene3D" id="3.30.1240.10">
    <property type="match status" value="1"/>
</dbReference>
<dbReference type="Pfam" id="PF08282">
    <property type="entry name" value="Hydrolase_3"/>
    <property type="match status" value="1"/>
</dbReference>
<dbReference type="GO" id="GO:0005829">
    <property type="term" value="C:cytosol"/>
    <property type="evidence" value="ECO:0007669"/>
    <property type="project" value="TreeGrafter"/>
</dbReference>
<dbReference type="PANTHER" id="PTHR10000:SF8">
    <property type="entry name" value="HAD SUPERFAMILY HYDROLASE-LIKE, TYPE 3"/>
    <property type="match status" value="1"/>
</dbReference>
<dbReference type="OrthoDB" id="27226at2759"/>
<dbReference type="AlphaFoldDB" id="A0A1Y1V958"/>
<name>A0A1Y1V958_9FUNG</name>
<reference evidence="1 2" key="2">
    <citation type="submission" date="2016-08" db="EMBL/GenBank/DDBJ databases">
        <title>Pervasive Adenine N6-methylation of Active Genes in Fungi.</title>
        <authorList>
            <consortium name="DOE Joint Genome Institute"/>
            <person name="Mondo S.J."/>
            <person name="Dannebaum R.O."/>
            <person name="Kuo R.C."/>
            <person name="Labutti K."/>
            <person name="Haridas S."/>
            <person name="Kuo A."/>
            <person name="Salamov A."/>
            <person name="Ahrendt S.R."/>
            <person name="Lipzen A."/>
            <person name="Sullivan W."/>
            <person name="Andreopoulos W.B."/>
            <person name="Clum A."/>
            <person name="Lindquist E."/>
            <person name="Daum C."/>
            <person name="Ramamoorthy G.K."/>
            <person name="Gryganskyi A."/>
            <person name="Culley D."/>
            <person name="Magnuson J.K."/>
            <person name="James T.Y."/>
            <person name="O'Malley M.A."/>
            <person name="Stajich J.E."/>
            <person name="Spatafora J.W."/>
            <person name="Visel A."/>
            <person name="Grigoriev I.V."/>
        </authorList>
    </citation>
    <scope>NUCLEOTIDE SEQUENCE [LARGE SCALE GENOMIC DNA]</scope>
    <source>
        <strain evidence="2">finn</strain>
    </source>
</reference>
<evidence type="ECO:0000313" key="2">
    <source>
        <dbReference type="Proteomes" id="UP000193719"/>
    </source>
</evidence>
<dbReference type="GO" id="GO:0000287">
    <property type="term" value="F:magnesium ion binding"/>
    <property type="evidence" value="ECO:0007669"/>
    <property type="project" value="TreeGrafter"/>
</dbReference>
<dbReference type="NCBIfam" id="TIGR01484">
    <property type="entry name" value="HAD-SF-IIB"/>
    <property type="match status" value="1"/>
</dbReference>
<dbReference type="EMBL" id="MCFH01000021">
    <property type="protein sequence ID" value="ORX50271.1"/>
    <property type="molecule type" value="Genomic_DNA"/>
</dbReference>
<dbReference type="STRING" id="1754191.A0A1Y1V958"/>
<evidence type="ECO:0008006" key="3">
    <source>
        <dbReference type="Google" id="ProtNLM"/>
    </source>
</evidence>